<reference evidence="5" key="1">
    <citation type="submission" date="2021-01" db="EMBL/GenBank/DDBJ databases">
        <authorList>
            <person name="Corre E."/>
            <person name="Pelletier E."/>
            <person name="Niang G."/>
            <person name="Scheremetjew M."/>
            <person name="Finn R."/>
            <person name="Kale V."/>
            <person name="Holt S."/>
            <person name="Cochrane G."/>
            <person name="Meng A."/>
            <person name="Brown T."/>
            <person name="Cohen L."/>
        </authorList>
    </citation>
    <scope>NUCLEOTIDE SEQUENCE</scope>
    <source>
        <strain evidence="5">CCMP3105</strain>
    </source>
</reference>
<feature type="region of interest" description="Disordered" evidence="4">
    <location>
        <begin position="146"/>
        <end position="186"/>
    </location>
</feature>
<dbReference type="Gene3D" id="1.25.40.20">
    <property type="entry name" value="Ankyrin repeat-containing domain"/>
    <property type="match status" value="1"/>
</dbReference>
<dbReference type="InterPro" id="IPR036770">
    <property type="entry name" value="Ankyrin_rpt-contain_sf"/>
</dbReference>
<keyword evidence="2 3" id="KW-0040">ANK repeat</keyword>
<accession>A0A7S4UER9</accession>
<dbReference type="PROSITE" id="PS50297">
    <property type="entry name" value="ANK_REP_REGION"/>
    <property type="match status" value="1"/>
</dbReference>
<dbReference type="PANTHER" id="PTHR24171">
    <property type="entry name" value="ANKYRIN REPEAT DOMAIN-CONTAINING PROTEIN 39-RELATED"/>
    <property type="match status" value="1"/>
</dbReference>
<evidence type="ECO:0000256" key="4">
    <source>
        <dbReference type="SAM" id="MobiDB-lite"/>
    </source>
</evidence>
<feature type="repeat" description="ANK" evidence="3">
    <location>
        <begin position="373"/>
        <end position="405"/>
    </location>
</feature>
<evidence type="ECO:0000256" key="3">
    <source>
        <dbReference type="PROSITE-ProRule" id="PRU00023"/>
    </source>
</evidence>
<dbReference type="EMBL" id="HBNR01024330">
    <property type="protein sequence ID" value="CAE4576689.1"/>
    <property type="molecule type" value="Transcribed_RNA"/>
</dbReference>
<gene>
    <name evidence="5" type="ORF">AMON00008_LOCUS16309</name>
</gene>
<dbReference type="InterPro" id="IPR002110">
    <property type="entry name" value="Ankyrin_rpt"/>
</dbReference>
<name>A0A7S4UER9_9DINO</name>
<feature type="compositionally biased region" description="Low complexity" evidence="4">
    <location>
        <begin position="156"/>
        <end position="174"/>
    </location>
</feature>
<evidence type="ECO:0000256" key="2">
    <source>
        <dbReference type="ARBA" id="ARBA00023043"/>
    </source>
</evidence>
<dbReference type="SMART" id="SM00248">
    <property type="entry name" value="ANK"/>
    <property type="match status" value="2"/>
</dbReference>
<proteinExistence type="predicted"/>
<keyword evidence="1" id="KW-0677">Repeat</keyword>
<dbReference type="Pfam" id="PF12796">
    <property type="entry name" value="Ank_2"/>
    <property type="match status" value="1"/>
</dbReference>
<dbReference type="AlphaFoldDB" id="A0A7S4UER9"/>
<dbReference type="SUPFAM" id="SSF48403">
    <property type="entry name" value="Ankyrin repeat"/>
    <property type="match status" value="1"/>
</dbReference>
<evidence type="ECO:0000313" key="5">
    <source>
        <dbReference type="EMBL" id="CAE4576689.1"/>
    </source>
</evidence>
<organism evidence="5">
    <name type="scientific">Alexandrium monilatum</name>
    <dbReference type="NCBI Taxonomy" id="311494"/>
    <lineage>
        <taxon>Eukaryota</taxon>
        <taxon>Sar</taxon>
        <taxon>Alveolata</taxon>
        <taxon>Dinophyceae</taxon>
        <taxon>Gonyaulacales</taxon>
        <taxon>Pyrocystaceae</taxon>
        <taxon>Alexandrium</taxon>
    </lineage>
</organism>
<protein>
    <submittedName>
        <fullName evidence="5">Uncharacterized protein</fullName>
    </submittedName>
</protein>
<dbReference type="PROSITE" id="PS50088">
    <property type="entry name" value="ANK_REPEAT"/>
    <property type="match status" value="1"/>
</dbReference>
<evidence type="ECO:0000256" key="1">
    <source>
        <dbReference type="ARBA" id="ARBA00022737"/>
    </source>
</evidence>
<sequence length="431" mass="44827">MPTVTVHLDPSNDLLSIDIEVPAGTTVARLKEELCKQDPTGGASPESFRVCAAARPGVVLHDTAVVGPELGSLALLLNGGDDADSSALVPGEDTGMEHQGSAAEAHAAAGRLSAKELKHRLRELQVDFTGCSEKAELEALLARAQAPGGSGAGALPEPGSRPAAAGPPAAAVPGQQRATQPLESLGGGLAAGKGRLAAEEPLIQEVAGCGAGDDGAGADVTEIRNLARGGALGPGRLLLRGHDFWQELLPEHVTKAGLEFHVALDTGCNLARKPGKRHDHQPRALPEEDPAYVAVARCIPDSEPAQEDEAEVEKAIKAACSWGRRGRLRRLLVSCFVPARCCLGALCEAAQRGHEEIVGELLRAGVPPGARDAQKTALHFACEQGHEGVARQLLGARADLCATDSSGRTPCELAREQDLGMLAKRLEKQFL</sequence>